<dbReference type="PROSITE" id="PS00070">
    <property type="entry name" value="ALDEHYDE_DEHYDR_CYS"/>
    <property type="match status" value="1"/>
</dbReference>
<dbReference type="InterPro" id="IPR016163">
    <property type="entry name" value="Ald_DH_C"/>
</dbReference>
<dbReference type="InterPro" id="IPR044148">
    <property type="entry name" value="ALDH_GabD1-like"/>
</dbReference>
<dbReference type="EMBL" id="LZLR01000132">
    <property type="protein sequence ID" value="OBK20353.1"/>
    <property type="molecule type" value="Genomic_DNA"/>
</dbReference>
<dbReference type="InterPro" id="IPR047110">
    <property type="entry name" value="GABD/Sad-like"/>
</dbReference>
<evidence type="ECO:0000256" key="1">
    <source>
        <dbReference type="ARBA" id="ARBA00009986"/>
    </source>
</evidence>
<evidence type="ECO:0000256" key="3">
    <source>
        <dbReference type="ARBA" id="ARBA00022857"/>
    </source>
</evidence>
<dbReference type="Gene3D" id="3.40.605.10">
    <property type="entry name" value="Aldehyde Dehydrogenase, Chain A, domain 1"/>
    <property type="match status" value="1"/>
</dbReference>
<dbReference type="SUPFAM" id="SSF53720">
    <property type="entry name" value="ALDH-like"/>
    <property type="match status" value="1"/>
</dbReference>
<keyword evidence="4" id="KW-0560">Oxidoreductase</keyword>
<dbReference type="RefSeq" id="WP_065036199.1">
    <property type="nucleotide sequence ID" value="NZ_LZLR01000132.1"/>
</dbReference>
<evidence type="ECO:0000259" key="5">
    <source>
        <dbReference type="Pfam" id="PF00171"/>
    </source>
</evidence>
<dbReference type="CDD" id="cd07100">
    <property type="entry name" value="ALDH_SSADH1_GabD1"/>
    <property type="match status" value="1"/>
</dbReference>
<dbReference type="InterPro" id="IPR016162">
    <property type="entry name" value="Ald_DH_N"/>
</dbReference>
<keyword evidence="3" id="KW-0521">NADP</keyword>
<evidence type="ECO:0000256" key="4">
    <source>
        <dbReference type="ARBA" id="ARBA00023002"/>
    </source>
</evidence>
<reference evidence="6 7" key="1">
    <citation type="submission" date="2016-06" db="EMBL/GenBank/DDBJ databases">
        <authorList>
            <person name="Kjaerup R.B."/>
            <person name="Dalgaard T.S."/>
            <person name="Juul-Madsen H.R."/>
        </authorList>
    </citation>
    <scope>NUCLEOTIDE SEQUENCE [LARGE SCALE GENOMIC DNA]</scope>
    <source>
        <strain evidence="6 7">1245335.1</strain>
    </source>
</reference>
<dbReference type="Proteomes" id="UP000093819">
    <property type="component" value="Unassembled WGS sequence"/>
</dbReference>
<evidence type="ECO:0000313" key="7">
    <source>
        <dbReference type="Proteomes" id="UP000093819"/>
    </source>
</evidence>
<dbReference type="InterPro" id="IPR016161">
    <property type="entry name" value="Ald_DH/histidinol_DH"/>
</dbReference>
<sequence>MPIATVNPATGETVKTFTPATDEEVDAAIARAYERFLDYRHSTTFAQRAEWANATADLLEKEADDVAAMMTLEMGKTLASAKAETLKCAKGFRYYAENAEKLLADEPAEASKVGAKRAYVRYQPLGVVLAIMPWNFPLWQAVRFAAPALMAGNVGILKHASNVPQSALYLADVISRGGFPDGCFQTLLIPSGAIERILRDPRVAAATLTGSEPAGQSVAAICGDEIKPTVLELGGSDPFIVMPSADLDEAVKTAVKARVQNNGQSCIAAKRFIVHADIYDAFVDKFSEQMQALKVGDPTDPDTDVGPLATESGRDEIAKQVEDAAAAGANIRVGGEKPEGPGWFYPPTVITDITEDMALYKEEVFGPVASVYRAADIDEAIKIANATSFGLGSNAWTNDEAEQERFIDDIEAGQVFINGMTVSFPELGFGGIKRSGYGRELAGLGIREFVNAKTVWVGESEAPDAGAGKTVE</sequence>
<dbReference type="NCBIfam" id="NF006915">
    <property type="entry name" value="PRK09406.1"/>
    <property type="match status" value="1"/>
</dbReference>
<dbReference type="GO" id="GO:0004030">
    <property type="term" value="F:aldehyde dehydrogenase [NAD(P)+] activity"/>
    <property type="evidence" value="ECO:0007669"/>
    <property type="project" value="InterPro"/>
</dbReference>
<comment type="similarity">
    <text evidence="1">Belongs to the aldehyde dehydrogenase family.</text>
</comment>
<name>A0A1A3NE12_MYCAS</name>
<dbReference type="FunFam" id="3.40.309.10:FF:000010">
    <property type="entry name" value="Gamma-aminobutyraldehyde dehydrogenase"/>
    <property type="match status" value="1"/>
</dbReference>
<accession>A0A1A3NE12</accession>
<dbReference type="PANTHER" id="PTHR43217:SF1">
    <property type="entry name" value="SUCCINATE SEMIALDEHYDE DEHYDROGENASE [NAD(P)+] SAD"/>
    <property type="match status" value="1"/>
</dbReference>
<dbReference type="AlphaFoldDB" id="A0A1A3NE12"/>
<evidence type="ECO:0000256" key="2">
    <source>
        <dbReference type="ARBA" id="ARBA00022532"/>
    </source>
</evidence>
<keyword evidence="2" id="KW-0816">Tricarboxylic acid cycle</keyword>
<evidence type="ECO:0000313" key="6">
    <source>
        <dbReference type="EMBL" id="OBK20353.1"/>
    </source>
</evidence>
<comment type="caution">
    <text evidence="6">The sequence shown here is derived from an EMBL/GenBank/DDBJ whole genome shotgun (WGS) entry which is preliminary data.</text>
</comment>
<organism evidence="6 7">
    <name type="scientific">Mycobacterium asiaticum</name>
    <dbReference type="NCBI Taxonomy" id="1790"/>
    <lineage>
        <taxon>Bacteria</taxon>
        <taxon>Bacillati</taxon>
        <taxon>Actinomycetota</taxon>
        <taxon>Actinomycetes</taxon>
        <taxon>Mycobacteriales</taxon>
        <taxon>Mycobacteriaceae</taxon>
        <taxon>Mycobacterium</taxon>
    </lineage>
</organism>
<gene>
    <name evidence="6" type="ORF">A5635_25045</name>
</gene>
<dbReference type="FunFam" id="3.40.605.10:FF:000012">
    <property type="entry name" value="NAD-dependent succinate-semialdehyde dehydrogenase"/>
    <property type="match status" value="1"/>
</dbReference>
<dbReference type="GO" id="GO:0006099">
    <property type="term" value="P:tricarboxylic acid cycle"/>
    <property type="evidence" value="ECO:0007669"/>
    <property type="project" value="UniProtKB-KW"/>
</dbReference>
<dbReference type="Gene3D" id="3.40.309.10">
    <property type="entry name" value="Aldehyde Dehydrogenase, Chain A, domain 2"/>
    <property type="match status" value="1"/>
</dbReference>
<dbReference type="Pfam" id="PF00171">
    <property type="entry name" value="Aldedh"/>
    <property type="match status" value="1"/>
</dbReference>
<feature type="domain" description="Aldehyde dehydrogenase" evidence="5">
    <location>
        <begin position="3"/>
        <end position="455"/>
    </location>
</feature>
<protein>
    <submittedName>
        <fullName evidence="6">NADP-dependent succinic semialdehyde dehydrogenase</fullName>
    </submittedName>
</protein>
<proteinExistence type="inferred from homology"/>
<dbReference type="InterPro" id="IPR015590">
    <property type="entry name" value="Aldehyde_DH_dom"/>
</dbReference>
<dbReference type="OrthoDB" id="6882680at2"/>
<dbReference type="GO" id="GO:0004777">
    <property type="term" value="F:succinate-semialdehyde dehydrogenase (NAD+) activity"/>
    <property type="evidence" value="ECO:0007669"/>
    <property type="project" value="TreeGrafter"/>
</dbReference>
<dbReference type="PANTHER" id="PTHR43217">
    <property type="entry name" value="SUCCINATE SEMIALDEHYDE DEHYDROGENASE [NAD(P)+] SAD"/>
    <property type="match status" value="1"/>
</dbReference>
<dbReference type="InterPro" id="IPR016160">
    <property type="entry name" value="Ald_DH_CS_CYS"/>
</dbReference>